<feature type="compositionally biased region" description="Acidic residues" evidence="1">
    <location>
        <begin position="257"/>
        <end position="274"/>
    </location>
</feature>
<dbReference type="AlphaFoldDB" id="A0A8J9ZQ98"/>
<feature type="region of interest" description="Disordered" evidence="1">
    <location>
        <begin position="251"/>
        <end position="274"/>
    </location>
</feature>
<evidence type="ECO:0000313" key="3">
    <source>
        <dbReference type="Proteomes" id="UP000838412"/>
    </source>
</evidence>
<name>A0A8J9ZQ98_BRALA</name>
<gene>
    <name evidence="2" type="primary">Hypp2390</name>
    <name evidence="2" type="ORF">BLAG_LOCUS16942</name>
</gene>
<dbReference type="Proteomes" id="UP000838412">
    <property type="component" value="Chromosome 4"/>
</dbReference>
<dbReference type="EMBL" id="OV696689">
    <property type="protein sequence ID" value="CAH1261561.1"/>
    <property type="molecule type" value="Genomic_DNA"/>
</dbReference>
<accession>A0A8J9ZQ98</accession>
<keyword evidence="3" id="KW-1185">Reference proteome</keyword>
<evidence type="ECO:0000256" key="1">
    <source>
        <dbReference type="SAM" id="MobiDB-lite"/>
    </source>
</evidence>
<sequence>MLQVTSAQNPDADEAGQACLHTPIAREEAGENDQADIHDNKEATGTIEQVNLHEDGEGADTPSGEAVDPTEGSRIESFCALEAVIVHKPFTYENNDEETVPVDFVDEERVYEREFEKTVNDNPKEVNQYGGEEGVSTPDYGDDAEAELDASSHLIYGNDNGEAMSTASPAIYKNDDSQANSAVSDIIYGNDDHDSCHLLGLDTLERRRDHLCLAFAKKLMQSADFRQWFPQRRGDISGRSTRLFGLRTTERKRFEDLTGEEGEEGEEGEGEEET</sequence>
<feature type="compositionally biased region" description="Basic and acidic residues" evidence="1">
    <location>
        <begin position="24"/>
        <end position="42"/>
    </location>
</feature>
<protein>
    <submittedName>
        <fullName evidence="2">Hypp2390 protein</fullName>
    </submittedName>
</protein>
<reference evidence="2" key="1">
    <citation type="submission" date="2022-01" db="EMBL/GenBank/DDBJ databases">
        <authorList>
            <person name="Braso-Vives M."/>
        </authorList>
    </citation>
    <scope>NUCLEOTIDE SEQUENCE</scope>
</reference>
<evidence type="ECO:0000313" key="2">
    <source>
        <dbReference type="EMBL" id="CAH1261561.1"/>
    </source>
</evidence>
<proteinExistence type="predicted"/>
<organism evidence="2 3">
    <name type="scientific">Branchiostoma lanceolatum</name>
    <name type="common">Common lancelet</name>
    <name type="synonym">Amphioxus lanceolatum</name>
    <dbReference type="NCBI Taxonomy" id="7740"/>
    <lineage>
        <taxon>Eukaryota</taxon>
        <taxon>Metazoa</taxon>
        <taxon>Chordata</taxon>
        <taxon>Cephalochordata</taxon>
        <taxon>Leptocardii</taxon>
        <taxon>Amphioxiformes</taxon>
        <taxon>Branchiostomatidae</taxon>
        <taxon>Branchiostoma</taxon>
    </lineage>
</organism>
<feature type="region of interest" description="Disordered" evidence="1">
    <location>
        <begin position="1"/>
        <end position="71"/>
    </location>
</feature>